<feature type="transmembrane region" description="Helical" evidence="7">
    <location>
        <begin position="104"/>
        <end position="124"/>
    </location>
</feature>
<dbReference type="RefSeq" id="WP_210954707.1">
    <property type="nucleotide sequence ID" value="NZ_CP054393.1"/>
</dbReference>
<feature type="transmembrane region" description="Helical" evidence="7">
    <location>
        <begin position="216"/>
        <end position="239"/>
    </location>
</feature>
<evidence type="ECO:0000259" key="8">
    <source>
        <dbReference type="PROSITE" id="PS50928"/>
    </source>
</evidence>
<evidence type="ECO:0000256" key="4">
    <source>
        <dbReference type="ARBA" id="ARBA00022692"/>
    </source>
</evidence>
<feature type="transmembrane region" description="Helical" evidence="7">
    <location>
        <begin position="36"/>
        <end position="61"/>
    </location>
</feature>
<sequence>MFNLFQIFFKVLFCKEPSFSDDFQKQDFLILNGISLTLIISFLSCLLAIFIGFPIGIYLYFLKKNNNHKTYFIINFIINFIISIPFLLLIIFLLKYFIEPYLKMYSGIKVAIICLSLVLGFIFARHCEQIFLQVNPELYNTAYTLGANKKQFIIFFLLRESLPYLVLKLNTIFVSALSYTSVLSFVGVKSIFFIAYTYGYEGNLSFHKQGFHYKNIIWVCIVILVFIVQIFNLITNFIAKKLDKS</sequence>
<comment type="similarity">
    <text evidence="7">Belongs to the binding-protein-dependent transport system permease family.</text>
</comment>
<evidence type="ECO:0000256" key="6">
    <source>
        <dbReference type="ARBA" id="ARBA00023136"/>
    </source>
</evidence>
<dbReference type="Pfam" id="PF00528">
    <property type="entry name" value="BPD_transp_1"/>
    <property type="match status" value="1"/>
</dbReference>
<dbReference type="SUPFAM" id="SSF161098">
    <property type="entry name" value="MetI-like"/>
    <property type="match status" value="1"/>
</dbReference>
<dbReference type="KEGG" id="pluf:LFWB_0130"/>
<dbReference type="GO" id="GO:0048473">
    <property type="term" value="P:D-methionine transmembrane transport"/>
    <property type="evidence" value="ECO:0007669"/>
    <property type="project" value="TreeGrafter"/>
</dbReference>
<feature type="transmembrane region" description="Helical" evidence="7">
    <location>
        <begin position="172"/>
        <end position="196"/>
    </location>
</feature>
<comment type="subcellular location">
    <subcellularLocation>
        <location evidence="1 7">Cell membrane</location>
        <topology evidence="1 7">Multi-pass membrane protein</topology>
    </subcellularLocation>
</comment>
<reference evidence="9" key="1">
    <citation type="submission" date="2020-06" db="EMBL/GenBank/DDBJ databases">
        <title>Complete genome sequence of Candidatus Phytoplasma luffae NCHU2019.</title>
        <authorList>
            <person name="Cho S.-T."/>
            <person name="Tan C.-M."/>
            <person name="Li J.-R."/>
            <person name="Chien Y.-Y."/>
            <person name="Chiu Y.-C."/>
            <person name="Yang J.-Y."/>
            <person name="Kuo C.-H."/>
        </authorList>
    </citation>
    <scope>NUCLEOTIDE SEQUENCE</scope>
    <source>
        <strain evidence="9">NCHU2019</strain>
    </source>
</reference>
<dbReference type="GO" id="GO:0005886">
    <property type="term" value="C:plasma membrane"/>
    <property type="evidence" value="ECO:0007669"/>
    <property type="project" value="UniProtKB-SubCell"/>
</dbReference>
<feature type="transmembrane region" description="Helical" evidence="7">
    <location>
        <begin position="73"/>
        <end position="98"/>
    </location>
</feature>
<dbReference type="Gene3D" id="1.10.3720.10">
    <property type="entry name" value="MetI-like"/>
    <property type="match status" value="1"/>
</dbReference>
<protein>
    <submittedName>
        <fullName evidence="9">D-methionine transport system permease protein</fullName>
    </submittedName>
</protein>
<dbReference type="InterPro" id="IPR000515">
    <property type="entry name" value="MetI-like"/>
</dbReference>
<dbReference type="AlphaFoldDB" id="A0A975FHR6"/>
<evidence type="ECO:0000313" key="9">
    <source>
        <dbReference type="EMBL" id="QTX02583.1"/>
    </source>
</evidence>
<keyword evidence="5 7" id="KW-1133">Transmembrane helix</keyword>
<dbReference type="Proteomes" id="UP000672038">
    <property type="component" value="Chromosome"/>
</dbReference>
<dbReference type="PANTHER" id="PTHR30450">
    <property type="entry name" value="ABC TRANSPORTER PERMEASE"/>
    <property type="match status" value="1"/>
</dbReference>
<feature type="domain" description="ABC transmembrane type-1" evidence="8">
    <location>
        <begin position="34"/>
        <end position="235"/>
    </location>
</feature>
<keyword evidence="2 7" id="KW-0813">Transport</keyword>
<evidence type="ECO:0000256" key="1">
    <source>
        <dbReference type="ARBA" id="ARBA00004651"/>
    </source>
</evidence>
<keyword evidence="10" id="KW-1185">Reference proteome</keyword>
<evidence type="ECO:0000313" key="10">
    <source>
        <dbReference type="Proteomes" id="UP000672038"/>
    </source>
</evidence>
<evidence type="ECO:0000256" key="5">
    <source>
        <dbReference type="ARBA" id="ARBA00022989"/>
    </source>
</evidence>
<evidence type="ECO:0000256" key="7">
    <source>
        <dbReference type="RuleBase" id="RU363032"/>
    </source>
</evidence>
<evidence type="ECO:0000256" key="3">
    <source>
        <dbReference type="ARBA" id="ARBA00022475"/>
    </source>
</evidence>
<name>A0A975FHR6_LOWBP</name>
<accession>A0A975FHR6</accession>
<dbReference type="InterPro" id="IPR051322">
    <property type="entry name" value="AA_ABC_Transporter_Permease"/>
</dbReference>
<dbReference type="InterPro" id="IPR035906">
    <property type="entry name" value="MetI-like_sf"/>
</dbReference>
<organism evidence="9 10">
    <name type="scientific">Loofah witches'-broom phytoplasma</name>
    <dbReference type="NCBI Taxonomy" id="35773"/>
    <lineage>
        <taxon>Bacteria</taxon>
        <taxon>Bacillati</taxon>
        <taxon>Mycoplasmatota</taxon>
        <taxon>Mollicutes</taxon>
        <taxon>Acholeplasmatales</taxon>
        <taxon>Acholeplasmataceae</taxon>
        <taxon>Candidatus Phytoplasma</taxon>
        <taxon>16SrVIII (Loofah witches'-broom group)</taxon>
    </lineage>
</organism>
<dbReference type="EMBL" id="CP054393">
    <property type="protein sequence ID" value="QTX02583.1"/>
    <property type="molecule type" value="Genomic_DNA"/>
</dbReference>
<dbReference type="CDD" id="cd06261">
    <property type="entry name" value="TM_PBP2"/>
    <property type="match status" value="1"/>
</dbReference>
<keyword evidence="3" id="KW-1003">Cell membrane</keyword>
<dbReference type="PROSITE" id="PS50928">
    <property type="entry name" value="ABC_TM1"/>
    <property type="match status" value="1"/>
</dbReference>
<keyword evidence="6 7" id="KW-0472">Membrane</keyword>
<dbReference type="PANTHER" id="PTHR30450:SF1">
    <property type="entry name" value="D-METHIONINE TRANSPORT SYSTEM PERMEASE PROTEIN METI-RELATED"/>
    <property type="match status" value="1"/>
</dbReference>
<keyword evidence="4 7" id="KW-0812">Transmembrane</keyword>
<proteinExistence type="inferred from homology"/>
<evidence type="ECO:0000256" key="2">
    <source>
        <dbReference type="ARBA" id="ARBA00022448"/>
    </source>
</evidence>
<gene>
    <name evidence="9" type="primary">metI</name>
    <name evidence="9" type="ORF">LFWB_0130</name>
</gene>